<comment type="similarity">
    <text evidence="1">Belongs to the glycosyltransferase 8 family.</text>
</comment>
<evidence type="ECO:0000256" key="3">
    <source>
        <dbReference type="ARBA" id="ARBA00022679"/>
    </source>
</evidence>
<evidence type="ECO:0000313" key="5">
    <source>
        <dbReference type="EMBL" id="WAR14504.1"/>
    </source>
</evidence>
<keyword evidence="4" id="KW-0479">Metal-binding</keyword>
<reference evidence="5" key="1">
    <citation type="submission" date="2022-11" db="EMBL/GenBank/DDBJ databases">
        <title>Centuries of genome instability and evolution in soft-shell clam transmissible cancer (bioRxiv).</title>
        <authorList>
            <person name="Hart S.F.M."/>
            <person name="Yonemitsu M.A."/>
            <person name="Giersch R.M."/>
            <person name="Beal B.F."/>
            <person name="Arriagada G."/>
            <person name="Davis B.W."/>
            <person name="Ostrander E.A."/>
            <person name="Goff S.P."/>
            <person name="Metzger M.J."/>
        </authorList>
    </citation>
    <scope>NUCLEOTIDE SEQUENCE</scope>
    <source>
        <strain evidence="5">MELC-2E11</strain>
        <tissue evidence="5">Siphon/mantle</tissue>
    </source>
</reference>
<dbReference type="EMBL" id="CP111020">
    <property type="protein sequence ID" value="WAR14504.1"/>
    <property type="molecule type" value="Genomic_DNA"/>
</dbReference>
<keyword evidence="3" id="KW-0808">Transferase</keyword>
<name>A0ABY7EZI4_MYAAR</name>
<gene>
    <name evidence="5" type="ORF">MAR_004609</name>
</gene>
<dbReference type="InterPro" id="IPR029044">
    <property type="entry name" value="Nucleotide-diphossugar_trans"/>
</dbReference>
<accession>A0ABY7EZI4</accession>
<evidence type="ECO:0000256" key="2">
    <source>
        <dbReference type="ARBA" id="ARBA00022676"/>
    </source>
</evidence>
<evidence type="ECO:0000256" key="1">
    <source>
        <dbReference type="ARBA" id="ARBA00006351"/>
    </source>
</evidence>
<dbReference type="SUPFAM" id="SSF53448">
    <property type="entry name" value="Nucleotide-diphospho-sugar transferases"/>
    <property type="match status" value="1"/>
</dbReference>
<dbReference type="Gene3D" id="3.90.550.10">
    <property type="entry name" value="Spore Coat Polysaccharide Biosynthesis Protein SpsA, Chain A"/>
    <property type="match status" value="1"/>
</dbReference>
<dbReference type="InterPro" id="IPR002495">
    <property type="entry name" value="Glyco_trans_8"/>
</dbReference>
<proteinExistence type="inferred from homology"/>
<dbReference type="PANTHER" id="PTHR13778:SF47">
    <property type="entry name" value="LIPOPOLYSACCHARIDE 1,3-GALACTOSYLTRANSFERASE"/>
    <property type="match status" value="1"/>
</dbReference>
<sequence>MAFTSTKKALLAVGLVWLGVMFCLWFRDTVHLDRLLELTQRSQNNDSPPQSGKFEAKAFQMARFNKTKLEQDDVVHVCITSDENTLGGMVALINSIDQNTHHPIMFHLVVDQNSLTHIKTWLEGSRLHDIMYEVIAFQEEWVRGKVKMNYARYYFPQLFPDLHGRIVFIDDDSIVQGDVYDLFKMTIKPDHWATFAEDCTGSAKRITMMQNHYADYIDFKNKHVQELGISPTECAFNTGVYVTDLDLWRKHNITEKLEKWLVLNTQEEVYGNEKGGGGSQPPMMLVFYKKYTPLDPSWNVRNLGIGRGNMFTKSFLQQAKLLHWSGRVKPWDRSAQHSYFWDKYFIKDRTEKFVPIRKS</sequence>
<evidence type="ECO:0000256" key="4">
    <source>
        <dbReference type="ARBA" id="ARBA00022723"/>
    </source>
</evidence>
<protein>
    <submittedName>
        <fullName evidence="5">GL8D1-like protein</fullName>
    </submittedName>
</protein>
<keyword evidence="6" id="KW-1185">Reference proteome</keyword>
<organism evidence="5 6">
    <name type="scientific">Mya arenaria</name>
    <name type="common">Soft-shell clam</name>
    <dbReference type="NCBI Taxonomy" id="6604"/>
    <lineage>
        <taxon>Eukaryota</taxon>
        <taxon>Metazoa</taxon>
        <taxon>Spiralia</taxon>
        <taxon>Lophotrochozoa</taxon>
        <taxon>Mollusca</taxon>
        <taxon>Bivalvia</taxon>
        <taxon>Autobranchia</taxon>
        <taxon>Heteroconchia</taxon>
        <taxon>Euheterodonta</taxon>
        <taxon>Imparidentia</taxon>
        <taxon>Neoheterodontei</taxon>
        <taxon>Myida</taxon>
        <taxon>Myoidea</taxon>
        <taxon>Myidae</taxon>
        <taxon>Mya</taxon>
    </lineage>
</organism>
<dbReference type="Proteomes" id="UP001164746">
    <property type="component" value="Chromosome 9"/>
</dbReference>
<keyword evidence="2" id="KW-0328">Glycosyltransferase</keyword>
<dbReference type="Pfam" id="PF01501">
    <property type="entry name" value="Glyco_transf_8"/>
    <property type="match status" value="1"/>
</dbReference>
<dbReference type="InterPro" id="IPR050748">
    <property type="entry name" value="Glycosyltrans_8_dom-fam"/>
</dbReference>
<evidence type="ECO:0000313" key="6">
    <source>
        <dbReference type="Proteomes" id="UP001164746"/>
    </source>
</evidence>
<dbReference type="PANTHER" id="PTHR13778">
    <property type="entry name" value="GLYCOSYLTRANSFERASE 8 DOMAIN-CONTAINING PROTEIN"/>
    <property type="match status" value="1"/>
</dbReference>